<protein>
    <recommendedName>
        <fullName evidence="3">Sulfotransferase</fullName>
    </recommendedName>
</protein>
<organism evidence="1 2">
    <name type="scientific">Marasmius crinis-equi</name>
    <dbReference type="NCBI Taxonomy" id="585013"/>
    <lineage>
        <taxon>Eukaryota</taxon>
        <taxon>Fungi</taxon>
        <taxon>Dikarya</taxon>
        <taxon>Basidiomycota</taxon>
        <taxon>Agaricomycotina</taxon>
        <taxon>Agaricomycetes</taxon>
        <taxon>Agaricomycetidae</taxon>
        <taxon>Agaricales</taxon>
        <taxon>Marasmiineae</taxon>
        <taxon>Marasmiaceae</taxon>
        <taxon>Marasmius</taxon>
    </lineage>
</organism>
<reference evidence="1 2" key="1">
    <citation type="submission" date="2024-02" db="EMBL/GenBank/DDBJ databases">
        <title>A draft genome for the cacao thread blight pathogen Marasmius crinis-equi.</title>
        <authorList>
            <person name="Cohen S.P."/>
            <person name="Baruah I.K."/>
            <person name="Amoako-Attah I."/>
            <person name="Bukari Y."/>
            <person name="Meinhardt L.W."/>
            <person name="Bailey B.A."/>
        </authorList>
    </citation>
    <scope>NUCLEOTIDE SEQUENCE [LARGE SCALE GENOMIC DNA]</scope>
    <source>
        <strain evidence="1 2">GH-76</strain>
    </source>
</reference>
<accession>A0ABR3FC49</accession>
<sequence>MRGNALIDEQLSKNPQYNKRFQECLDEMEKLIVETEDKGKKLVLKEHGYQLMFPPTFNAHLDKPLEETPLPKMVDHSLDIPVEKRKTSNSEEDESPSLPIPNPTYIPDRLFITFKPVLIIRHPALAIPSYLRAAAVLGGTVFDEDMVVETQYKWQRLIYDCYKAWYDSKGMSGAFPVVIDGDKLINDTQSQMTRLCELIGVEPSGIQYSWDVKDQFENKVSESFIGTIGRSTGVIRKEENRVPLIAEEAEKWAGEWDQDTAEKMRFYAEKAMPDYQYLLERSI</sequence>
<dbReference type="InterPro" id="IPR027417">
    <property type="entry name" value="P-loop_NTPase"/>
</dbReference>
<dbReference type="EMBL" id="JBAHYK010000569">
    <property type="protein sequence ID" value="KAL0572882.1"/>
    <property type="molecule type" value="Genomic_DNA"/>
</dbReference>
<dbReference type="SUPFAM" id="SSF52540">
    <property type="entry name" value="P-loop containing nucleoside triphosphate hydrolases"/>
    <property type="match status" value="1"/>
</dbReference>
<proteinExistence type="predicted"/>
<dbReference type="Gene3D" id="3.40.50.300">
    <property type="entry name" value="P-loop containing nucleotide triphosphate hydrolases"/>
    <property type="match status" value="1"/>
</dbReference>
<keyword evidence="2" id="KW-1185">Reference proteome</keyword>
<dbReference type="PANTHER" id="PTHR48312">
    <property type="match status" value="1"/>
</dbReference>
<dbReference type="PANTHER" id="PTHR48312:SF1">
    <property type="entry name" value="SULFOTRANSFERASE"/>
    <property type="match status" value="1"/>
</dbReference>
<evidence type="ECO:0008006" key="3">
    <source>
        <dbReference type="Google" id="ProtNLM"/>
    </source>
</evidence>
<comment type="caution">
    <text evidence="1">The sequence shown here is derived from an EMBL/GenBank/DDBJ whole genome shotgun (WGS) entry which is preliminary data.</text>
</comment>
<gene>
    <name evidence="1" type="ORF">V5O48_009076</name>
</gene>
<name>A0ABR3FC49_9AGAR</name>
<dbReference type="Proteomes" id="UP001465976">
    <property type="component" value="Unassembled WGS sequence"/>
</dbReference>
<evidence type="ECO:0000313" key="2">
    <source>
        <dbReference type="Proteomes" id="UP001465976"/>
    </source>
</evidence>
<evidence type="ECO:0000313" key="1">
    <source>
        <dbReference type="EMBL" id="KAL0572882.1"/>
    </source>
</evidence>